<dbReference type="EMBL" id="CATQJL010000316">
    <property type="protein sequence ID" value="CAJ0606323.1"/>
    <property type="molecule type" value="Genomic_DNA"/>
</dbReference>
<evidence type="ECO:0000313" key="1">
    <source>
        <dbReference type="EMBL" id="CAJ0606323.1"/>
    </source>
</evidence>
<reference evidence="1" key="1">
    <citation type="submission" date="2023-07" db="EMBL/GenBank/DDBJ databases">
        <authorList>
            <consortium name="CYATHOMIX"/>
        </authorList>
    </citation>
    <scope>NUCLEOTIDE SEQUENCE</scope>
    <source>
        <strain evidence="1">N/A</strain>
    </source>
</reference>
<dbReference type="InterPro" id="IPR029044">
    <property type="entry name" value="Nucleotide-diphossugar_trans"/>
</dbReference>
<evidence type="ECO:0000313" key="2">
    <source>
        <dbReference type="Proteomes" id="UP001176961"/>
    </source>
</evidence>
<name>A0AA36HA82_CYLNA</name>
<keyword evidence="2" id="KW-1185">Reference proteome</keyword>
<dbReference type="PANTHER" id="PTHR31562">
    <property type="entry name" value="PROTEIN CBG18972"/>
    <property type="match status" value="1"/>
</dbReference>
<dbReference type="AlphaFoldDB" id="A0AA36HA82"/>
<dbReference type="Gene3D" id="3.90.550.10">
    <property type="entry name" value="Spore Coat Polysaccharide Biosynthesis Protein SpsA, Chain A"/>
    <property type="match status" value="1"/>
</dbReference>
<dbReference type="InterPro" id="IPR004988">
    <property type="entry name" value="DUF273"/>
</dbReference>
<gene>
    <name evidence="1" type="ORF">CYNAS_LOCUS18306</name>
</gene>
<comment type="caution">
    <text evidence="1">The sequence shown here is derived from an EMBL/GenBank/DDBJ whole genome shotgun (WGS) entry which is preliminary data.</text>
</comment>
<sequence>MRTKLTMVMISKLHIFVGLFAICFFIFLVNSYTVYTHTRSVANETLAETKAIQNIAILSIINGGSDKAKYKTAMLSVQCYALQNNYTYLQLNGEDFKTICEQRHVLLQRHCIVAHILKTYNFSWVLHVEADIGVVNEKMRIEEYIKEDVDLIFYERFFNFEIAAGSYFAKKSDFSVMFLRGWADYEFRLPKTFHNDNLLLQMWFVELLAPNAPLTQTCWILWRNALWKNAVKLKSLWKIWSLHTLCCREALKSALTPHLFLYTKGNGWVRDSWLTNSHWSQKDFMFHDRKEKRKKHFNGTQELVLDGPKFDWFDTLKKPLILDRCTKDEPWDHESALITSEQVIESHLEKRKKSVEHEYRVHLRQLQEIATSLNQSIQTLI</sequence>
<dbReference type="Proteomes" id="UP001176961">
    <property type="component" value="Unassembled WGS sequence"/>
</dbReference>
<protein>
    <submittedName>
        <fullName evidence="1">Uncharacterized protein</fullName>
    </submittedName>
</protein>
<accession>A0AA36HA82</accession>
<dbReference type="Pfam" id="PF03314">
    <property type="entry name" value="DUF273"/>
    <property type="match status" value="1"/>
</dbReference>
<dbReference type="PANTHER" id="PTHR31562:SF9">
    <property type="entry name" value="GLYCOSYLTRANSFERASE FAMILY 8 PROTEIN"/>
    <property type="match status" value="1"/>
</dbReference>
<organism evidence="1 2">
    <name type="scientific">Cylicocyclus nassatus</name>
    <name type="common">Nematode worm</name>
    <dbReference type="NCBI Taxonomy" id="53992"/>
    <lineage>
        <taxon>Eukaryota</taxon>
        <taxon>Metazoa</taxon>
        <taxon>Ecdysozoa</taxon>
        <taxon>Nematoda</taxon>
        <taxon>Chromadorea</taxon>
        <taxon>Rhabditida</taxon>
        <taxon>Rhabditina</taxon>
        <taxon>Rhabditomorpha</taxon>
        <taxon>Strongyloidea</taxon>
        <taxon>Strongylidae</taxon>
        <taxon>Cylicocyclus</taxon>
    </lineage>
</organism>
<proteinExistence type="predicted"/>